<name>A0ABV0QHY0_9TELE</name>
<proteinExistence type="predicted"/>
<evidence type="ECO:0000256" key="8">
    <source>
        <dbReference type="ARBA" id="ARBA00023242"/>
    </source>
</evidence>
<keyword evidence="4" id="KW-0863">Zinc-finger</keyword>
<evidence type="ECO:0000259" key="9">
    <source>
        <dbReference type="PROSITE" id="PS51805"/>
    </source>
</evidence>
<dbReference type="PROSITE" id="PS51805">
    <property type="entry name" value="EPHD"/>
    <property type="match status" value="1"/>
</dbReference>
<dbReference type="PROSITE" id="PS51542">
    <property type="entry name" value="FYRN"/>
    <property type="match status" value="1"/>
</dbReference>
<evidence type="ECO:0000256" key="4">
    <source>
        <dbReference type="ARBA" id="ARBA00022771"/>
    </source>
</evidence>
<dbReference type="EMBL" id="JAHRIN010011108">
    <property type="protein sequence ID" value="MEQ2195437.1"/>
    <property type="molecule type" value="Genomic_DNA"/>
</dbReference>
<keyword evidence="11" id="KW-1185">Reference proteome</keyword>
<dbReference type="Gene3D" id="3.30.160.360">
    <property type="match status" value="1"/>
</dbReference>
<dbReference type="InterPro" id="IPR034732">
    <property type="entry name" value="EPHD"/>
</dbReference>
<keyword evidence="7" id="KW-0804">Transcription</keyword>
<evidence type="ECO:0000256" key="7">
    <source>
        <dbReference type="ARBA" id="ARBA00023163"/>
    </source>
</evidence>
<reference evidence="10 11" key="1">
    <citation type="submission" date="2021-06" db="EMBL/GenBank/DDBJ databases">
        <authorList>
            <person name="Palmer J.M."/>
        </authorList>
    </citation>
    <scope>NUCLEOTIDE SEQUENCE [LARGE SCALE GENOMIC DNA]</scope>
    <source>
        <strain evidence="10 11">XC_2019</strain>
        <tissue evidence="10">Muscle</tissue>
    </source>
</reference>
<organism evidence="10 11">
    <name type="scientific">Xenoophorus captivus</name>
    <dbReference type="NCBI Taxonomy" id="1517983"/>
    <lineage>
        <taxon>Eukaryota</taxon>
        <taxon>Metazoa</taxon>
        <taxon>Chordata</taxon>
        <taxon>Craniata</taxon>
        <taxon>Vertebrata</taxon>
        <taxon>Euteleostomi</taxon>
        <taxon>Actinopterygii</taxon>
        <taxon>Neopterygii</taxon>
        <taxon>Teleostei</taxon>
        <taxon>Neoteleostei</taxon>
        <taxon>Acanthomorphata</taxon>
        <taxon>Ovalentaria</taxon>
        <taxon>Atherinomorphae</taxon>
        <taxon>Cyprinodontiformes</taxon>
        <taxon>Goodeidae</taxon>
        <taxon>Xenoophorus</taxon>
    </lineage>
</organism>
<sequence length="359" mass="40352">CLFCQEPGVFTFAGNTYILTSMKGLSTLKHKEEELVNLNHVSKTVDVPASLPTPPHNNQEELRVQQPADCKGRHMLQKTSQAAAAAARDCWETQSTTDWGPSVPNKAVAMPTEEEVDELLKKFGACLRPDPLPKDQRRCCFCHQQGDGLTDGPARLLNLDLDLWVHLNCALWSSEVYETQAGALINVELALRRGLTLRCAHCTRTGATTGCNRLRCTNTYHFTCALQAHCTFFKDKTMLCHLHKPRMLPLSGDRSSSSSPFSTPGPTSDLVSCSDPYDSELRCFAVFRRVFVQRDKARQIAAIVQRGERQHTFRVGSLLFRAVGRLLPQQMGTFHNETAIFPLGYHANRFYWSMRHSNR</sequence>
<dbReference type="PANTHER" id="PTHR45888:SF1">
    <property type="entry name" value="HISTONE-LYSINE N-METHYLTRANSFERASE 2C"/>
    <property type="match status" value="1"/>
</dbReference>
<dbReference type="PANTHER" id="PTHR45888">
    <property type="entry name" value="HL01030P-RELATED"/>
    <property type="match status" value="1"/>
</dbReference>
<keyword evidence="8" id="KW-0539">Nucleus</keyword>
<keyword evidence="5" id="KW-0862">Zinc</keyword>
<evidence type="ECO:0000256" key="1">
    <source>
        <dbReference type="ARBA" id="ARBA00004123"/>
    </source>
</evidence>
<dbReference type="Proteomes" id="UP001434883">
    <property type="component" value="Unassembled WGS sequence"/>
</dbReference>
<dbReference type="InterPro" id="IPR013083">
    <property type="entry name" value="Znf_RING/FYVE/PHD"/>
</dbReference>
<evidence type="ECO:0000256" key="6">
    <source>
        <dbReference type="ARBA" id="ARBA00023015"/>
    </source>
</evidence>
<protein>
    <submittedName>
        <fullName evidence="10">Histone-lysine N-methyltransferase 2C</fullName>
    </submittedName>
</protein>
<evidence type="ECO:0000256" key="2">
    <source>
        <dbReference type="ARBA" id="ARBA00022723"/>
    </source>
</evidence>
<gene>
    <name evidence="10" type="primary">KMT2C</name>
    <name evidence="10" type="ORF">XENOCAPTIV_012918</name>
</gene>
<keyword evidence="2" id="KW-0479">Metal-binding</keyword>
<evidence type="ECO:0000256" key="3">
    <source>
        <dbReference type="ARBA" id="ARBA00022737"/>
    </source>
</evidence>
<dbReference type="InterPro" id="IPR003888">
    <property type="entry name" value="FYrich_N"/>
</dbReference>
<dbReference type="Pfam" id="PF13832">
    <property type="entry name" value="zf-HC5HC2H_2"/>
    <property type="match status" value="1"/>
</dbReference>
<keyword evidence="3" id="KW-0677">Repeat</keyword>
<evidence type="ECO:0000313" key="11">
    <source>
        <dbReference type="Proteomes" id="UP001434883"/>
    </source>
</evidence>
<dbReference type="Gene3D" id="3.30.40.10">
    <property type="entry name" value="Zinc/RING finger domain, C3HC4 (zinc finger)"/>
    <property type="match status" value="1"/>
</dbReference>
<dbReference type="Pfam" id="PF05964">
    <property type="entry name" value="FYRN"/>
    <property type="match status" value="1"/>
</dbReference>
<comment type="caution">
    <text evidence="10">The sequence shown here is derived from an EMBL/GenBank/DDBJ whole genome shotgun (WGS) entry which is preliminary data.</text>
</comment>
<keyword evidence="6" id="KW-0805">Transcription regulation</keyword>
<comment type="subcellular location">
    <subcellularLocation>
        <location evidence="1">Nucleus</location>
    </subcellularLocation>
</comment>
<evidence type="ECO:0000313" key="10">
    <source>
        <dbReference type="EMBL" id="MEQ2195437.1"/>
    </source>
</evidence>
<evidence type="ECO:0000256" key="5">
    <source>
        <dbReference type="ARBA" id="ARBA00022833"/>
    </source>
</evidence>
<accession>A0ABV0QHY0</accession>
<feature type="domain" description="PHD-type" evidence="9">
    <location>
        <begin position="136"/>
        <end position="244"/>
    </location>
</feature>
<feature type="non-terminal residue" evidence="10">
    <location>
        <position position="1"/>
    </location>
</feature>